<sequence length="75" mass="8105">NNAAENAIRPVALGRKNWLFAGSEQAGCRAAAIMSLLATAKANGIDPHAWLTDTLTRLPTTLDRDIDSLLPLRQH</sequence>
<dbReference type="InterPro" id="IPR052344">
    <property type="entry name" value="Transposase-related"/>
</dbReference>
<comment type="caution">
    <text evidence="3">The sequence shown here is derived from an EMBL/GenBank/DDBJ whole genome shotgun (WGS) entry which is preliminary data.</text>
</comment>
<name>A0A4R3LDZ1_9GAMM</name>
<keyword evidence="4" id="KW-1185">Reference proteome</keyword>
<dbReference type="AlphaFoldDB" id="A0A4R3LDZ1"/>
<accession>A0A4R3LDZ1</accession>
<evidence type="ECO:0000259" key="2">
    <source>
        <dbReference type="Pfam" id="PF13817"/>
    </source>
</evidence>
<organism evidence="3 4">
    <name type="scientific">Pseudofulvimonas gallinarii</name>
    <dbReference type="NCBI Taxonomy" id="634155"/>
    <lineage>
        <taxon>Bacteria</taxon>
        <taxon>Pseudomonadati</taxon>
        <taxon>Pseudomonadota</taxon>
        <taxon>Gammaproteobacteria</taxon>
        <taxon>Lysobacterales</taxon>
        <taxon>Rhodanobacteraceae</taxon>
        <taxon>Pseudofulvimonas</taxon>
    </lineage>
</organism>
<protein>
    <submittedName>
        <fullName evidence="3">Transposase IS66 family protein</fullName>
    </submittedName>
</protein>
<dbReference type="PANTHER" id="PTHR33678:SF1">
    <property type="entry name" value="BLL1576 PROTEIN"/>
    <property type="match status" value="1"/>
</dbReference>
<dbReference type="Pfam" id="PF13817">
    <property type="entry name" value="DDE_Tnp_IS66_C"/>
    <property type="match status" value="1"/>
</dbReference>
<dbReference type="RefSeq" id="WP_132577441.1">
    <property type="nucleotide sequence ID" value="NZ_SMAF01000012.1"/>
</dbReference>
<proteinExistence type="predicted"/>
<gene>
    <name evidence="3" type="ORF">EDC25_11277</name>
</gene>
<evidence type="ECO:0000313" key="3">
    <source>
        <dbReference type="EMBL" id="TCS97595.1"/>
    </source>
</evidence>
<evidence type="ECO:0000259" key="1">
    <source>
        <dbReference type="Pfam" id="PF03050"/>
    </source>
</evidence>
<dbReference type="Proteomes" id="UP000294599">
    <property type="component" value="Unassembled WGS sequence"/>
</dbReference>
<feature type="non-terminal residue" evidence="3">
    <location>
        <position position="1"/>
    </location>
</feature>
<feature type="domain" description="Transposase IS66 central" evidence="1">
    <location>
        <begin position="1"/>
        <end position="27"/>
    </location>
</feature>
<reference evidence="3 4" key="1">
    <citation type="submission" date="2019-03" db="EMBL/GenBank/DDBJ databases">
        <title>Genomic Encyclopedia of Type Strains, Phase IV (KMG-IV): sequencing the most valuable type-strain genomes for metagenomic binning, comparative biology and taxonomic classification.</title>
        <authorList>
            <person name="Goeker M."/>
        </authorList>
    </citation>
    <scope>NUCLEOTIDE SEQUENCE [LARGE SCALE GENOMIC DNA]</scope>
    <source>
        <strain evidence="3 4">DSM 21944</strain>
    </source>
</reference>
<feature type="domain" description="Transposase IS66 C-terminal" evidence="2">
    <location>
        <begin position="35"/>
        <end position="71"/>
    </location>
</feature>
<dbReference type="Pfam" id="PF03050">
    <property type="entry name" value="DDE_Tnp_IS66"/>
    <property type="match status" value="1"/>
</dbReference>
<dbReference type="PANTHER" id="PTHR33678">
    <property type="entry name" value="BLL1576 PROTEIN"/>
    <property type="match status" value="1"/>
</dbReference>
<dbReference type="EMBL" id="SMAF01000012">
    <property type="protein sequence ID" value="TCS97595.1"/>
    <property type="molecule type" value="Genomic_DNA"/>
</dbReference>
<dbReference type="InterPro" id="IPR039552">
    <property type="entry name" value="IS66_C"/>
</dbReference>
<dbReference type="InterPro" id="IPR004291">
    <property type="entry name" value="Transposase_IS66_central"/>
</dbReference>
<evidence type="ECO:0000313" key="4">
    <source>
        <dbReference type="Proteomes" id="UP000294599"/>
    </source>
</evidence>